<keyword evidence="1" id="KW-0547">Nucleotide-binding</keyword>
<feature type="region of interest" description="Disordered" evidence="3">
    <location>
        <begin position="1203"/>
        <end position="1228"/>
    </location>
</feature>
<evidence type="ECO:0000313" key="5">
    <source>
        <dbReference type="EMBL" id="PSL08145.1"/>
    </source>
</evidence>
<dbReference type="Pfam" id="PF08751">
    <property type="entry name" value="TrwC"/>
    <property type="match status" value="1"/>
</dbReference>
<keyword evidence="6" id="KW-1185">Reference proteome</keyword>
<protein>
    <submittedName>
        <fullName evidence="5">Conjugative relaxase-like TrwC/TraI family protein</fullName>
    </submittedName>
</protein>
<organism evidence="5 6">
    <name type="scientific">Haloactinopolyspora alba</name>
    <dbReference type="NCBI Taxonomy" id="648780"/>
    <lineage>
        <taxon>Bacteria</taxon>
        <taxon>Bacillati</taxon>
        <taxon>Actinomycetota</taxon>
        <taxon>Actinomycetes</taxon>
        <taxon>Jiangellales</taxon>
        <taxon>Jiangellaceae</taxon>
        <taxon>Haloactinopolyspora</taxon>
    </lineage>
</organism>
<proteinExistence type="predicted"/>
<dbReference type="CDD" id="cd18809">
    <property type="entry name" value="SF1_C_RecD"/>
    <property type="match status" value="1"/>
</dbReference>
<comment type="caution">
    <text evidence="5">The sequence shown here is derived from an EMBL/GenBank/DDBJ whole genome shotgun (WGS) entry which is preliminary data.</text>
</comment>
<dbReference type="SUPFAM" id="SSF52540">
    <property type="entry name" value="P-loop containing nucleoside triphosphate hydrolases"/>
    <property type="match status" value="2"/>
</dbReference>
<dbReference type="RefSeq" id="WP_106535238.1">
    <property type="nucleotide sequence ID" value="NZ_ML142897.1"/>
</dbReference>
<accession>A0A2P8EF96</accession>
<evidence type="ECO:0000313" key="6">
    <source>
        <dbReference type="Proteomes" id="UP000243528"/>
    </source>
</evidence>
<dbReference type="InterPro" id="IPR014862">
    <property type="entry name" value="TrwC"/>
</dbReference>
<dbReference type="NCBIfam" id="NF041492">
    <property type="entry name" value="MobF"/>
    <property type="match status" value="1"/>
</dbReference>
<evidence type="ECO:0000256" key="1">
    <source>
        <dbReference type="ARBA" id="ARBA00022741"/>
    </source>
</evidence>
<dbReference type="SUPFAM" id="SSF55464">
    <property type="entry name" value="Origin of replication-binding domain, RBD-like"/>
    <property type="match status" value="1"/>
</dbReference>
<reference evidence="5 6" key="1">
    <citation type="submission" date="2018-03" db="EMBL/GenBank/DDBJ databases">
        <title>Genomic Encyclopedia of Archaeal and Bacterial Type Strains, Phase II (KMG-II): from individual species to whole genera.</title>
        <authorList>
            <person name="Goeker M."/>
        </authorList>
    </citation>
    <scope>NUCLEOTIDE SEQUENCE [LARGE SCALE GENOMIC DNA]</scope>
    <source>
        <strain evidence="5 6">DSM 45211</strain>
    </source>
</reference>
<feature type="region of interest" description="Disordered" evidence="3">
    <location>
        <begin position="1240"/>
        <end position="1260"/>
    </location>
</feature>
<dbReference type="GO" id="GO:0005524">
    <property type="term" value="F:ATP binding"/>
    <property type="evidence" value="ECO:0007669"/>
    <property type="project" value="UniProtKB-KW"/>
</dbReference>
<dbReference type="InterPro" id="IPR050534">
    <property type="entry name" value="Coronavir_polyprotein_1ab"/>
</dbReference>
<evidence type="ECO:0000256" key="2">
    <source>
        <dbReference type="ARBA" id="ARBA00022840"/>
    </source>
</evidence>
<dbReference type="GO" id="GO:0017116">
    <property type="term" value="F:single-stranded DNA helicase activity"/>
    <property type="evidence" value="ECO:0007669"/>
    <property type="project" value="TreeGrafter"/>
</dbReference>
<dbReference type="PANTHER" id="PTHR43788:SF6">
    <property type="entry name" value="DNA HELICASE B"/>
    <property type="match status" value="1"/>
</dbReference>
<dbReference type="InterPro" id="IPR027417">
    <property type="entry name" value="P-loop_NTPase"/>
</dbReference>
<keyword evidence="2" id="KW-0067">ATP-binding</keyword>
<evidence type="ECO:0000259" key="4">
    <source>
        <dbReference type="Pfam" id="PF08751"/>
    </source>
</evidence>
<dbReference type="GO" id="GO:0009338">
    <property type="term" value="C:exodeoxyribonuclease V complex"/>
    <property type="evidence" value="ECO:0007669"/>
    <property type="project" value="TreeGrafter"/>
</dbReference>
<dbReference type="PANTHER" id="PTHR43788">
    <property type="entry name" value="DNA2/NAM7 HELICASE FAMILY MEMBER"/>
    <property type="match status" value="1"/>
</dbReference>
<feature type="domain" description="TrwC relaxase" evidence="4">
    <location>
        <begin position="9"/>
        <end position="363"/>
    </location>
</feature>
<dbReference type="AlphaFoldDB" id="A0A2P8EF96"/>
<dbReference type="OrthoDB" id="4524286at2"/>
<dbReference type="Proteomes" id="UP000243528">
    <property type="component" value="Unassembled WGS sequence"/>
</dbReference>
<dbReference type="Gene3D" id="2.30.30.940">
    <property type="match status" value="1"/>
</dbReference>
<dbReference type="GO" id="GO:0006310">
    <property type="term" value="P:DNA recombination"/>
    <property type="evidence" value="ECO:0007669"/>
    <property type="project" value="TreeGrafter"/>
</dbReference>
<dbReference type="Pfam" id="PF13604">
    <property type="entry name" value="AAA_30"/>
    <property type="match status" value="1"/>
</dbReference>
<evidence type="ECO:0000256" key="3">
    <source>
        <dbReference type="SAM" id="MobiDB-lite"/>
    </source>
</evidence>
<dbReference type="Gene3D" id="3.40.50.300">
    <property type="entry name" value="P-loop containing nucleotide triphosphate hydrolases"/>
    <property type="match status" value="3"/>
</dbReference>
<name>A0A2P8EF96_9ACTN</name>
<sequence length="1260" mass="135750">MISIKELHAGDGYRYLLKGVVADSEQIPGASAVTAYYTEAGNPPGRWLGSGLAGLNDGHGLEAGAQVSEKQMERLYRTGSDPVTGEPLGRRYRTPRPLEERIAARVEALPEEMPAGEREAMVERIEAEERARKVSRPVSGFDVTFSPPKSVSVLWALSDHGVREQIYEAHRAALTDTIATLEREVAKTRIGTDGVAQADTAGVLAAAFDHWDSRAGDPQLHTHVVIANRVQGPDGKWRTLDSRGSMFPATVAMSELYDTLLADHITARVGAGWRTRGTPVKTKNTAWEIDGVSDELIAAFSTRANDIEQETDRLITDYRRRHGRSPRDTVKLRLRQIATLATRPVKEIRTLSDMTQDWRDRAAVVLGNTPDEPVQRAIRTATSPEQEPVLLRVDDLAAAGELEELARAAYVELATERTTWKTWNVRAAAARASMRHRMVTTEERERLIDTITQRVVAMSVDLTPDVAASTPARFTRADGTSMFTRTHAGLFTSAEALAAEDRLLTSARTRTGAVVGSETVERVVTAASVEGHFLTDDQADAVRDITSSARSVDVLVGPAGAGKTTTLAALRTAWELDHGEASVIGLAPSAAAADVLGESLGIEADTTAKWLHHAAQGDEDRREIDHLTTVLRGLEAGDPAWFAELARTSDLGERAAAWSASVGADQPDTLAGADARDAVAGRLQRLQADAQRWSFRPGQLVIVDEASLAGTLAVDDLATRAHAAGAKVLMVGDWAQLASVDAGGAFGMLVRDRGEGLAPELTGVRRFREAWERRASVQLRLGDTAALDAYSTHGRLLGGAAEDMLDAAYTAWSADEQAGRVSLLIAGDTATVTELNQRARADRLTAGLVDEHSVTLHDGTVAGAGDRVITRNNQRRLTAGSGWVKNGDTWHVQQVHRDGALTVRRSAGAGTITLPAAYVTEHVELAYATTAHRAQGATVDTAHAVVTGPSMTREVLYVAMTRARQANHAYVATDTTEDERHLHDDAAPTARSVLTTVLLRQGAELSAGETAHAEAERARSIGQLAAEYDTLHRAAAADRHTTQLASCGIDPEAVENSEHLVAFSGAVRRADTYGLDPDAALPKLAAAQPIDPEQDPARVLAARLARWTDHAMQSTPGGLQHQRRLAAGLVPVALGITDPDMQRALTEREALLEDRARVLAERAVSEQAPWLRHLGPQPTDHTAAAQWQRCVQVVAAYRERHDITDSTTPAGDPGSSWTQRHDHRHATHAVTAARRLAGFGDAGRPVEQPHQRSPGADRTL</sequence>
<gene>
    <name evidence="5" type="ORF">CLV30_101112</name>
</gene>
<dbReference type="EMBL" id="PYGE01000001">
    <property type="protein sequence ID" value="PSL08145.1"/>
    <property type="molecule type" value="Genomic_DNA"/>
</dbReference>